<dbReference type="EMBL" id="IACK01151286">
    <property type="protein sequence ID" value="LAA91313.1"/>
    <property type="molecule type" value="Transcribed_RNA"/>
</dbReference>
<sequence length="303" mass="32693">MLTSLAPSPIANVIGFSGDVFSSRTTFAFCRGAMRQHSTAEQFRQTSMKSFSCCLRARERLVPSTTSPCWITWSSFILLASCLNCSAHVLSDLCCTSSRMFMVLWKCPHDKLTLTAVSCLSPVSTHTLIPANRRASMVSWTLSCSLSSTPVAPSNSKSFSIKLYASANRSSRCCKAVFASKRRCSTSLYSSSVNFLYATQRVLSPFNANSSTWSLVFSTSPFLLVGRITDSAPLVNKSFSPDGVSTITLILLRLASKSSICSNLYLSGFPPLLSCMLSAFAPVNTTPALRAASTKAFSSGDEA</sequence>
<protein>
    <submittedName>
        <fullName evidence="1">Uncharacterized protein</fullName>
    </submittedName>
</protein>
<organism evidence="1">
    <name type="scientific">Micrurus lemniscatus lemniscatus</name>
    <dbReference type="NCBI Taxonomy" id="129467"/>
    <lineage>
        <taxon>Eukaryota</taxon>
        <taxon>Metazoa</taxon>
        <taxon>Chordata</taxon>
        <taxon>Craniata</taxon>
        <taxon>Vertebrata</taxon>
        <taxon>Euteleostomi</taxon>
        <taxon>Lepidosauria</taxon>
        <taxon>Squamata</taxon>
        <taxon>Bifurcata</taxon>
        <taxon>Unidentata</taxon>
        <taxon>Episquamata</taxon>
        <taxon>Toxicofera</taxon>
        <taxon>Serpentes</taxon>
        <taxon>Colubroidea</taxon>
        <taxon>Elapidae</taxon>
        <taxon>Elapinae</taxon>
        <taxon>Micrurus</taxon>
    </lineage>
</organism>
<reference evidence="1" key="1">
    <citation type="submission" date="2017-07" db="EMBL/GenBank/DDBJ databases">
        <authorList>
            <person name="Mikheyev A."/>
            <person name="Grau M."/>
        </authorList>
    </citation>
    <scope>NUCLEOTIDE SEQUENCE</scope>
    <source>
        <tissue evidence="1">Venom_gland</tissue>
    </source>
</reference>
<dbReference type="EMBL" id="IACK01151288">
    <property type="protein sequence ID" value="LAA91316.1"/>
    <property type="molecule type" value="Transcribed_RNA"/>
</dbReference>
<accession>A0A2D4J4A1</accession>
<name>A0A2D4J4A1_MICLE</name>
<dbReference type="EMBL" id="IACK01151289">
    <property type="protein sequence ID" value="LAA91318.1"/>
    <property type="molecule type" value="Transcribed_RNA"/>
</dbReference>
<reference evidence="1" key="2">
    <citation type="submission" date="2017-11" db="EMBL/GenBank/DDBJ databases">
        <title>Coralsnake Venomics: Analyses of Venom Gland Transcriptomes and Proteomes of Six Brazilian Taxa.</title>
        <authorList>
            <person name="Aird S.D."/>
            <person name="Jorge da Silva N."/>
            <person name="Qiu L."/>
            <person name="Villar-Briones A."/>
            <person name="Aparecida-Saddi V."/>
            <person name="Campos-Telles M.P."/>
            <person name="Grau M."/>
            <person name="Mikheyev A.S."/>
        </authorList>
    </citation>
    <scope>NUCLEOTIDE SEQUENCE</scope>
    <source>
        <tissue evidence="1">Venom_gland</tissue>
    </source>
</reference>
<proteinExistence type="predicted"/>
<evidence type="ECO:0000313" key="1">
    <source>
        <dbReference type="EMBL" id="LAA91318.1"/>
    </source>
</evidence>
<dbReference type="AlphaFoldDB" id="A0A2D4J4A1"/>